<evidence type="ECO:0000313" key="2">
    <source>
        <dbReference type="EMBL" id="SVB76849.1"/>
    </source>
</evidence>
<dbReference type="SUPFAM" id="SSF53098">
    <property type="entry name" value="Ribonuclease H-like"/>
    <property type="match status" value="1"/>
</dbReference>
<dbReference type="CDD" id="cd07182">
    <property type="entry name" value="RNase_HII_bacteria_HII_like"/>
    <property type="match status" value="1"/>
</dbReference>
<reference evidence="2" key="1">
    <citation type="submission" date="2018-05" db="EMBL/GenBank/DDBJ databases">
        <authorList>
            <person name="Lanie J.A."/>
            <person name="Ng W.-L."/>
            <person name="Kazmierczak K.M."/>
            <person name="Andrzejewski T.M."/>
            <person name="Davidsen T.M."/>
            <person name="Wayne K.J."/>
            <person name="Tettelin H."/>
            <person name="Glass J.I."/>
            <person name="Rusch D."/>
            <person name="Podicherti R."/>
            <person name="Tsui H.-C.T."/>
            <person name="Winkler M.E."/>
        </authorList>
    </citation>
    <scope>NUCLEOTIDE SEQUENCE</scope>
</reference>
<dbReference type="InterPro" id="IPR024567">
    <property type="entry name" value="RNase_HII/HIII_dom"/>
</dbReference>
<dbReference type="InterPro" id="IPR012337">
    <property type="entry name" value="RNaseH-like_sf"/>
</dbReference>
<organism evidence="2">
    <name type="scientific">marine metagenome</name>
    <dbReference type="NCBI Taxonomy" id="408172"/>
    <lineage>
        <taxon>unclassified sequences</taxon>
        <taxon>metagenomes</taxon>
        <taxon>ecological metagenomes</taxon>
    </lineage>
</organism>
<dbReference type="InterPro" id="IPR003509">
    <property type="entry name" value="UPF0102_YraN-like"/>
</dbReference>
<dbReference type="HAMAP" id="MF_00048">
    <property type="entry name" value="UPF0102"/>
    <property type="match status" value="1"/>
</dbReference>
<dbReference type="EMBL" id="UINC01056614">
    <property type="protein sequence ID" value="SVB76849.1"/>
    <property type="molecule type" value="Genomic_DNA"/>
</dbReference>
<proteinExistence type="inferred from homology"/>
<feature type="non-terminal residue" evidence="2">
    <location>
        <position position="1"/>
    </location>
</feature>
<dbReference type="Gene3D" id="3.40.1350.10">
    <property type="match status" value="1"/>
</dbReference>
<dbReference type="Pfam" id="PF02021">
    <property type="entry name" value="UPF0102"/>
    <property type="match status" value="1"/>
</dbReference>
<evidence type="ECO:0000259" key="1">
    <source>
        <dbReference type="PROSITE" id="PS51975"/>
    </source>
</evidence>
<dbReference type="AlphaFoldDB" id="A0A382GPC9"/>
<gene>
    <name evidence="2" type="ORF">METZ01_LOCUS229703</name>
</gene>
<dbReference type="PANTHER" id="PTHR34039:SF1">
    <property type="entry name" value="UPF0102 PROTEIN YRAN"/>
    <property type="match status" value="1"/>
</dbReference>
<dbReference type="InterPro" id="IPR011856">
    <property type="entry name" value="tRNA_endonuc-like_dom_sf"/>
</dbReference>
<feature type="domain" description="RNase H type-2" evidence="1">
    <location>
        <begin position="1"/>
        <end position="182"/>
    </location>
</feature>
<sequence>VGRGCLAGPVVAAAVILAPGTRLKGVDDSKVLDPPERQALRRQIEADAIAWHVAVVSAARIDRINILEASMEAMRVALDGLQPAPQHVLVDGNRSPGSSFSETLLVDGDARSMSIAAASIVAKEHRDELMVALDALHPGYGFASNKGYASPVHRDALLNHGPCAEHRYSFSPLVERDQLQLGFGGVSPKIPETGPTGESAAAAYLETLGYAIEDRRYRAAGGEIDLVARDGRCWVFVEVKSTAVAGERNHPEARLSSAQRQRLMRAAKHFLRVRASDTECRFDVVAVDMSSTPVHIEHWTDAFTADGR</sequence>
<dbReference type="PANTHER" id="PTHR34039">
    <property type="entry name" value="UPF0102 PROTEIN YRAN"/>
    <property type="match status" value="1"/>
</dbReference>
<dbReference type="InterPro" id="IPR022898">
    <property type="entry name" value="RNase_HII"/>
</dbReference>
<dbReference type="Pfam" id="PF01351">
    <property type="entry name" value="RNase_HII"/>
    <property type="match status" value="1"/>
</dbReference>
<name>A0A382GPC9_9ZZZZ</name>
<dbReference type="InterPro" id="IPR036397">
    <property type="entry name" value="RNaseH_sf"/>
</dbReference>
<accession>A0A382GPC9</accession>
<dbReference type="PROSITE" id="PS51975">
    <property type="entry name" value="RNASE_H_2"/>
    <property type="match status" value="1"/>
</dbReference>
<dbReference type="SUPFAM" id="SSF52980">
    <property type="entry name" value="Restriction endonuclease-like"/>
    <property type="match status" value="1"/>
</dbReference>
<dbReference type="InterPro" id="IPR011335">
    <property type="entry name" value="Restrct_endonuc-II-like"/>
</dbReference>
<dbReference type="GO" id="GO:0004523">
    <property type="term" value="F:RNA-DNA hybrid ribonuclease activity"/>
    <property type="evidence" value="ECO:0007669"/>
    <property type="project" value="InterPro"/>
</dbReference>
<dbReference type="CDD" id="cd20736">
    <property type="entry name" value="PoNe_Nuclease"/>
    <property type="match status" value="1"/>
</dbReference>
<dbReference type="GO" id="GO:0003676">
    <property type="term" value="F:nucleic acid binding"/>
    <property type="evidence" value="ECO:0007669"/>
    <property type="project" value="InterPro"/>
</dbReference>
<dbReference type="NCBIfam" id="NF000595">
    <property type="entry name" value="PRK00015.1-3"/>
    <property type="match status" value="1"/>
</dbReference>
<dbReference type="Gene3D" id="3.30.420.10">
    <property type="entry name" value="Ribonuclease H-like superfamily/Ribonuclease H"/>
    <property type="match status" value="1"/>
</dbReference>
<protein>
    <recommendedName>
        <fullName evidence="1">RNase H type-2 domain-containing protein</fullName>
    </recommendedName>
</protein>